<evidence type="ECO:0000313" key="3">
    <source>
        <dbReference type="EMBL" id="JAB81906.1"/>
    </source>
</evidence>
<dbReference type="AlphaFoldDB" id="V5IIU8"/>
<protein>
    <submittedName>
        <fullName evidence="3">Putative retrotransposon-like 1</fullName>
    </submittedName>
</protein>
<feature type="chain" id="PRO_5004737419" evidence="2">
    <location>
        <begin position="29"/>
        <end position="210"/>
    </location>
</feature>
<feature type="non-terminal residue" evidence="3">
    <location>
        <position position="210"/>
    </location>
</feature>
<accession>V5IIU8</accession>
<evidence type="ECO:0000256" key="2">
    <source>
        <dbReference type="SAM" id="SignalP"/>
    </source>
</evidence>
<reference evidence="3" key="1">
    <citation type="journal article" date="2015" name="Sci. Rep.">
        <title>Tissue- and time-dependent transcription in Ixodes ricinus salivary glands and midguts when blood feeding on the vertebrate host.</title>
        <authorList>
            <person name="Kotsyfakis M."/>
            <person name="Schwarz A."/>
            <person name="Erhart J."/>
            <person name="Ribeiro J.M."/>
        </authorList>
    </citation>
    <scope>NUCLEOTIDE SEQUENCE</scope>
    <source>
        <tissue evidence="3">Salivary gland and midgut</tissue>
    </source>
</reference>
<feature type="signal peptide" evidence="2">
    <location>
        <begin position="1"/>
        <end position="28"/>
    </location>
</feature>
<keyword evidence="2" id="KW-0732">Signal</keyword>
<feature type="non-terminal residue" evidence="3">
    <location>
        <position position="1"/>
    </location>
</feature>
<name>V5IIU8_IXORI</name>
<proteinExistence type="evidence at transcript level"/>
<feature type="compositionally biased region" description="Basic and acidic residues" evidence="1">
    <location>
        <begin position="35"/>
        <end position="57"/>
    </location>
</feature>
<dbReference type="EMBL" id="GANP01002562">
    <property type="protein sequence ID" value="JAB81906.1"/>
    <property type="molecule type" value="mRNA"/>
</dbReference>
<feature type="region of interest" description="Disordered" evidence="1">
    <location>
        <begin position="103"/>
        <end position="210"/>
    </location>
</feature>
<feature type="compositionally biased region" description="Basic and acidic residues" evidence="1">
    <location>
        <begin position="185"/>
        <end position="201"/>
    </location>
</feature>
<feature type="region of interest" description="Disordered" evidence="1">
    <location>
        <begin position="32"/>
        <end position="57"/>
    </location>
</feature>
<organism evidence="3">
    <name type="scientific">Ixodes ricinus</name>
    <name type="common">Common tick</name>
    <name type="synonym">Acarus ricinus</name>
    <dbReference type="NCBI Taxonomy" id="34613"/>
    <lineage>
        <taxon>Eukaryota</taxon>
        <taxon>Metazoa</taxon>
        <taxon>Ecdysozoa</taxon>
        <taxon>Arthropoda</taxon>
        <taxon>Chelicerata</taxon>
        <taxon>Arachnida</taxon>
        <taxon>Acari</taxon>
        <taxon>Parasitiformes</taxon>
        <taxon>Ixodida</taxon>
        <taxon>Ixodoidea</taxon>
        <taxon>Ixodidae</taxon>
        <taxon>Ixodinae</taxon>
        <taxon>Ixodes</taxon>
    </lineage>
</organism>
<evidence type="ECO:0000256" key="1">
    <source>
        <dbReference type="SAM" id="MobiDB-lite"/>
    </source>
</evidence>
<feature type="compositionally biased region" description="Basic and acidic residues" evidence="1">
    <location>
        <begin position="106"/>
        <end position="123"/>
    </location>
</feature>
<feature type="compositionally biased region" description="Basic and acidic residues" evidence="1">
    <location>
        <begin position="134"/>
        <end position="177"/>
    </location>
</feature>
<sequence length="210" mass="23505">LGRPQVSMKIQAFPIIAVVAALLSIVCGGPAGNEPNERAESAAEDRSCATREKEAQHPKEPVLGCNYYCHPSPNDDSYVQKYYPDGTKCKYNDYLVSVCTNSECPYPKDAEQQKEKKKEKPEEEPVGGEGEGQENAKEPDENEYERPEDADIKEGDGEGQGTKEDEQFGKEEEKNDQETDDDKNQDEKKEKKKEKPEKEPEGGEGEDQQN</sequence>